<dbReference type="RefSeq" id="WP_185763242.1">
    <property type="nucleotide sequence ID" value="NZ_RIBP01000001.1"/>
</dbReference>
<dbReference type="EMBL" id="RIBP01000001">
    <property type="protein sequence ID" value="TRZ39819.1"/>
    <property type="molecule type" value="Genomic_DNA"/>
</dbReference>
<evidence type="ECO:0000313" key="2">
    <source>
        <dbReference type="Proteomes" id="UP000319837"/>
    </source>
</evidence>
<protein>
    <submittedName>
        <fullName evidence="1">Uncharacterized protein</fullName>
    </submittedName>
</protein>
<gene>
    <name evidence="1" type="ORF">CEQ21_02415</name>
</gene>
<reference evidence="2" key="1">
    <citation type="submission" date="2018-10" db="EMBL/GenBank/DDBJ databases">
        <title>FDA dAtabase for Regulatory Grade micrObial Sequences (FDA-ARGOS): Supporting development and validation of Infectious Disease Dx tests.</title>
        <authorList>
            <person name="Minogue T."/>
            <person name="Wolcott M."/>
            <person name="Wasieloski L."/>
            <person name="Aguilar W."/>
            <person name="Moore D."/>
            <person name="Tallon L."/>
            <person name="Sadzewicz L."/>
            <person name="Sengamalay N."/>
            <person name="Ott S."/>
            <person name="Godinez A."/>
            <person name="Nagaraj S."/>
            <person name="Vavikolanu K."/>
            <person name="Vyas G."/>
            <person name="Nadendla S."/>
            <person name="George J."/>
            <person name="Sichtig H."/>
        </authorList>
    </citation>
    <scope>NUCLEOTIDE SEQUENCE [LARGE SCALE GENOMIC DNA]</scope>
    <source>
        <strain evidence="2">FDAARGOS_343</strain>
    </source>
</reference>
<dbReference type="Proteomes" id="UP000319837">
    <property type="component" value="Unassembled WGS sequence"/>
</dbReference>
<comment type="caution">
    <text evidence="1">The sequence shown here is derived from an EMBL/GenBank/DDBJ whole genome shotgun (WGS) entry which is preliminary data.</text>
</comment>
<proteinExistence type="predicted"/>
<evidence type="ECO:0000313" key="1">
    <source>
        <dbReference type="EMBL" id="TRZ39819.1"/>
    </source>
</evidence>
<accession>A0A553SS49</accession>
<dbReference type="AlphaFoldDB" id="A0A553SS49"/>
<sequence>MKKIFIGSSLDGRKFGVGPRATFIYFIHYSDKEPDKLWINIEVNKFAVLNSNSKSGLGVYENMKELSEEEAINTILEIRREQIIDIYLGEKSPSLMLSFKSGKCLYINGYDENYECWQAGDGEGYTGDDWLIVAVPGNDIAIWTPDDFELN</sequence>
<name>A0A553SS49_NIACI</name>
<organism evidence="1 2">
    <name type="scientific">Niallia circulans</name>
    <name type="common">Bacillus circulans</name>
    <dbReference type="NCBI Taxonomy" id="1397"/>
    <lineage>
        <taxon>Bacteria</taxon>
        <taxon>Bacillati</taxon>
        <taxon>Bacillota</taxon>
        <taxon>Bacilli</taxon>
        <taxon>Bacillales</taxon>
        <taxon>Bacillaceae</taxon>
        <taxon>Niallia</taxon>
    </lineage>
</organism>